<reference evidence="1" key="1">
    <citation type="submission" date="2021-04" db="EMBL/GenBank/DDBJ databases">
        <title>Genome Sequence and Comparative Genome Analysis of Pseudomonas syringae pv. syringae strains EC33 and LMG5496 isolated from Citrus plants from Tunisia and Greece.</title>
        <authorList>
            <person name="Abdellatif E."/>
            <person name="Baeyen S."/>
        </authorList>
    </citation>
    <scope>NUCLEOTIDE SEQUENCE</scope>
    <source>
        <strain evidence="1">LMG 5496</strain>
    </source>
</reference>
<comment type="caution">
    <text evidence="1">The sequence shown here is derived from an EMBL/GenBank/DDBJ whole genome shotgun (WGS) entry which is preliminary data.</text>
</comment>
<gene>
    <name evidence="1" type="ORF">KDL27_05530</name>
</gene>
<accession>A0AB35JPH3</accession>
<protein>
    <submittedName>
        <fullName evidence="1">Uncharacterized protein</fullName>
    </submittedName>
</protein>
<sequence>MSQLTATAGFYANQNSTHFKKITVFRISDMTQVFLIVLRSSVKKMTYPKEINWSEAASLVDMKIWNMIADINSIVHMLNQLDKIFCIARKILADATNAEKENQAQNIVSLPERMIRLEVMKLNQAMDDLKKTIKKIITASLNTVSNYLSEIAGADKDHLNPSQKIESNKNARKILKAVLTMELLAREIFDTETSLNRLLQ</sequence>
<dbReference type="AlphaFoldDB" id="A0AB35JPH3"/>
<dbReference type="Proteomes" id="UP001220207">
    <property type="component" value="Unassembled WGS sequence"/>
</dbReference>
<organism evidence="1 2">
    <name type="scientific">Pseudomonas syringae pv. syringae</name>
    <dbReference type="NCBI Taxonomy" id="321"/>
    <lineage>
        <taxon>Bacteria</taxon>
        <taxon>Pseudomonadati</taxon>
        <taxon>Pseudomonadota</taxon>
        <taxon>Gammaproteobacteria</taxon>
        <taxon>Pseudomonadales</taxon>
        <taxon>Pseudomonadaceae</taxon>
        <taxon>Pseudomonas</taxon>
        <taxon>Pseudomonas syringae</taxon>
    </lineage>
</organism>
<name>A0AB35JPH3_PSESY</name>
<evidence type="ECO:0000313" key="1">
    <source>
        <dbReference type="EMBL" id="MDC3735248.1"/>
    </source>
</evidence>
<proteinExistence type="predicted"/>
<evidence type="ECO:0000313" key="2">
    <source>
        <dbReference type="Proteomes" id="UP001220207"/>
    </source>
</evidence>
<dbReference type="RefSeq" id="WP_272233693.1">
    <property type="nucleotide sequence ID" value="NZ_JAGSOW010000002.1"/>
</dbReference>
<dbReference type="EMBL" id="JAGSOW010000002">
    <property type="protein sequence ID" value="MDC3735248.1"/>
    <property type="molecule type" value="Genomic_DNA"/>
</dbReference>